<evidence type="ECO:0000313" key="3">
    <source>
        <dbReference type="Proteomes" id="UP001595444"/>
    </source>
</evidence>
<organism evidence="2 3">
    <name type="scientific">Kordiimonas pumila</name>
    <dbReference type="NCBI Taxonomy" id="2161677"/>
    <lineage>
        <taxon>Bacteria</taxon>
        <taxon>Pseudomonadati</taxon>
        <taxon>Pseudomonadota</taxon>
        <taxon>Alphaproteobacteria</taxon>
        <taxon>Kordiimonadales</taxon>
        <taxon>Kordiimonadaceae</taxon>
        <taxon>Kordiimonas</taxon>
    </lineage>
</organism>
<dbReference type="PANTHER" id="PTHR42815">
    <property type="entry name" value="FAD-BINDING, PUTATIVE (AFU_ORTHOLOGUE AFUA_6G07600)-RELATED"/>
    <property type="match status" value="1"/>
</dbReference>
<sequence>MTTTDPYAIDSLEKLRTIYGEPSPLVTKSKLDFLHDHMIDFIRYCPIVALASETEDGLDASPRGGEPGFVKVLDRKTVAIGDWPGNNKLESITNIIRTGRCGILFLVPKQDVFFRINGPASVTQDPDVLKKLVEHNKEPKAAIKVTVNEAYFHCGKAFRRSGLWKPEGWTDSSAFPMVGKVLKDLTDIAEYSPEQLEGLYQHGLKEELY</sequence>
<comment type="caution">
    <text evidence="2">The sequence shown here is derived from an EMBL/GenBank/DDBJ whole genome shotgun (WGS) entry which is preliminary data.</text>
</comment>
<proteinExistence type="predicted"/>
<reference evidence="3" key="1">
    <citation type="journal article" date="2019" name="Int. J. Syst. Evol. Microbiol.">
        <title>The Global Catalogue of Microorganisms (GCM) 10K type strain sequencing project: providing services to taxonomists for standard genome sequencing and annotation.</title>
        <authorList>
            <consortium name="The Broad Institute Genomics Platform"/>
            <consortium name="The Broad Institute Genome Sequencing Center for Infectious Disease"/>
            <person name="Wu L."/>
            <person name="Ma J."/>
        </authorList>
    </citation>
    <scope>NUCLEOTIDE SEQUENCE [LARGE SCALE GENOMIC DNA]</scope>
    <source>
        <strain evidence="3">KCTC 62164</strain>
    </source>
</reference>
<keyword evidence="3" id="KW-1185">Reference proteome</keyword>
<dbReference type="Pfam" id="PF01243">
    <property type="entry name" value="PNPOx_N"/>
    <property type="match status" value="1"/>
</dbReference>
<dbReference type="NCBIfam" id="TIGR04025">
    <property type="entry name" value="PPOX_FMN_DR2398"/>
    <property type="match status" value="1"/>
</dbReference>
<dbReference type="Gene3D" id="2.30.110.10">
    <property type="entry name" value="Electron Transport, Fmn-binding Protein, Chain A"/>
    <property type="match status" value="1"/>
</dbReference>
<dbReference type="RefSeq" id="WP_194213936.1">
    <property type="nucleotide sequence ID" value="NZ_CP061205.1"/>
</dbReference>
<dbReference type="EMBL" id="JBHRSL010000010">
    <property type="protein sequence ID" value="MFC3052398.1"/>
    <property type="molecule type" value="Genomic_DNA"/>
</dbReference>
<dbReference type="Proteomes" id="UP001595444">
    <property type="component" value="Unassembled WGS sequence"/>
</dbReference>
<dbReference type="PANTHER" id="PTHR42815:SF2">
    <property type="entry name" value="FAD-BINDING, PUTATIVE (AFU_ORTHOLOGUE AFUA_6G07600)-RELATED"/>
    <property type="match status" value="1"/>
</dbReference>
<name>A0ABV7D5D0_9PROT</name>
<evidence type="ECO:0000259" key="1">
    <source>
        <dbReference type="Pfam" id="PF01243"/>
    </source>
</evidence>
<accession>A0ABV7D5D0</accession>
<feature type="domain" description="Pyridoxamine 5'-phosphate oxidase N-terminal" evidence="1">
    <location>
        <begin position="35"/>
        <end position="154"/>
    </location>
</feature>
<dbReference type="SUPFAM" id="SSF50475">
    <property type="entry name" value="FMN-binding split barrel"/>
    <property type="match status" value="1"/>
</dbReference>
<evidence type="ECO:0000313" key="2">
    <source>
        <dbReference type="EMBL" id="MFC3052398.1"/>
    </source>
</evidence>
<gene>
    <name evidence="2" type="ORF">ACFOKA_10845</name>
</gene>
<dbReference type="InterPro" id="IPR011576">
    <property type="entry name" value="Pyridox_Oxase_N"/>
</dbReference>
<dbReference type="InterPro" id="IPR024029">
    <property type="entry name" value="Pyridox_Oxase_FMN-dep"/>
</dbReference>
<protein>
    <submittedName>
        <fullName evidence="2">MSMEG_1061 family FMN-dependent PPOX-type flavoprotein</fullName>
    </submittedName>
</protein>
<dbReference type="InterPro" id="IPR012349">
    <property type="entry name" value="Split_barrel_FMN-bd"/>
</dbReference>